<dbReference type="OrthoDB" id="10539176at2759"/>
<evidence type="ECO:0000313" key="3">
    <source>
        <dbReference type="Proteomes" id="UP000559256"/>
    </source>
</evidence>
<sequence length="258" mass="28761">MSPHFTTVFLFIASLLTAMILGLEILHPFAAAFLPPNVSQALEWQSCLHSSALGFGAVLFVLYQLFFISLLALFSCSMRILKWCGINWVVEKRGESEGDLPVEEKPSSWLSPEPICSALLVTVLILNDAIYNRAEGSPLIRGSFDRLLSIILEALPMSLFEMPVLVALVYVISCWMDKRSESKMTRSQDDLEAQAPNPTSQCFSGAKVAAVSGFLPGIDSRNYTPCRYRLTMQQKNVLPRTQGYIRPSVPYYSCHIVQ</sequence>
<reference evidence="2 3" key="1">
    <citation type="journal article" date="2020" name="ISME J.">
        <title>Uncovering the hidden diversity of litter-decomposition mechanisms in mushroom-forming fungi.</title>
        <authorList>
            <person name="Floudas D."/>
            <person name="Bentzer J."/>
            <person name="Ahren D."/>
            <person name="Johansson T."/>
            <person name="Persson P."/>
            <person name="Tunlid A."/>
        </authorList>
    </citation>
    <scope>NUCLEOTIDE SEQUENCE [LARGE SCALE GENOMIC DNA]</scope>
    <source>
        <strain evidence="2 3">CBS 291.85</strain>
    </source>
</reference>
<evidence type="ECO:0000313" key="2">
    <source>
        <dbReference type="EMBL" id="KAF5353699.1"/>
    </source>
</evidence>
<gene>
    <name evidence="2" type="ORF">D9758_008686</name>
</gene>
<keyword evidence="1" id="KW-1133">Transmembrane helix</keyword>
<evidence type="ECO:0000256" key="1">
    <source>
        <dbReference type="SAM" id="Phobius"/>
    </source>
</evidence>
<accession>A0A8H5FYK5</accession>
<dbReference type="AlphaFoldDB" id="A0A8H5FYK5"/>
<proteinExistence type="predicted"/>
<keyword evidence="3" id="KW-1185">Reference proteome</keyword>
<name>A0A8H5FYK5_9AGAR</name>
<comment type="caution">
    <text evidence="2">The sequence shown here is derived from an EMBL/GenBank/DDBJ whole genome shotgun (WGS) entry which is preliminary data.</text>
</comment>
<keyword evidence="1" id="KW-0812">Transmembrane</keyword>
<feature type="transmembrane region" description="Helical" evidence="1">
    <location>
        <begin position="51"/>
        <end position="74"/>
    </location>
</feature>
<organism evidence="2 3">
    <name type="scientific">Tetrapyrgos nigripes</name>
    <dbReference type="NCBI Taxonomy" id="182062"/>
    <lineage>
        <taxon>Eukaryota</taxon>
        <taxon>Fungi</taxon>
        <taxon>Dikarya</taxon>
        <taxon>Basidiomycota</taxon>
        <taxon>Agaricomycotina</taxon>
        <taxon>Agaricomycetes</taxon>
        <taxon>Agaricomycetidae</taxon>
        <taxon>Agaricales</taxon>
        <taxon>Marasmiineae</taxon>
        <taxon>Marasmiaceae</taxon>
        <taxon>Tetrapyrgos</taxon>
    </lineage>
</organism>
<dbReference type="EMBL" id="JAACJM010000062">
    <property type="protein sequence ID" value="KAF5353699.1"/>
    <property type="molecule type" value="Genomic_DNA"/>
</dbReference>
<protein>
    <submittedName>
        <fullName evidence="2">Uncharacterized protein</fullName>
    </submittedName>
</protein>
<keyword evidence="1" id="KW-0472">Membrane</keyword>
<dbReference type="Proteomes" id="UP000559256">
    <property type="component" value="Unassembled WGS sequence"/>
</dbReference>